<dbReference type="InterPro" id="IPR000748">
    <property type="entry name" value="PsdUridine_synth_RsuA/RluB/E/F"/>
</dbReference>
<dbReference type="InterPro" id="IPR002942">
    <property type="entry name" value="S4_RNA-bd"/>
</dbReference>
<dbReference type="PROSITE" id="PS50889">
    <property type="entry name" value="S4"/>
    <property type="match status" value="1"/>
</dbReference>
<name>A0A0M4D6C6_9BACT</name>
<dbReference type="InterPro" id="IPR006145">
    <property type="entry name" value="PsdUridine_synth_RsuA/RluA"/>
</dbReference>
<dbReference type="Gene3D" id="3.30.70.1560">
    <property type="entry name" value="Alpha-L RNA-binding motif"/>
    <property type="match status" value="1"/>
</dbReference>
<dbReference type="InterPro" id="IPR036986">
    <property type="entry name" value="S4_RNA-bd_sf"/>
</dbReference>
<dbReference type="RefSeq" id="WP_053550582.1">
    <property type="nucleotide sequence ID" value="NZ_CP010802.1"/>
</dbReference>
<dbReference type="GO" id="GO:0000455">
    <property type="term" value="P:enzyme-directed rRNA pseudouridine synthesis"/>
    <property type="evidence" value="ECO:0007669"/>
    <property type="project" value="UniProtKB-ARBA"/>
</dbReference>
<reference evidence="7 8" key="1">
    <citation type="submission" date="2015-07" db="EMBL/GenBank/DDBJ databases">
        <title>Isolation and Genomic Characterization of a Novel Halophilic Metal-Reducing Deltaproteobacterium from the Deep Subsurface.</title>
        <authorList>
            <person name="Badalamenti J.P."/>
            <person name="Summers Z.M."/>
            <person name="Gralnick J.A."/>
            <person name="Bond D.R."/>
        </authorList>
    </citation>
    <scope>NUCLEOTIDE SEQUENCE [LARGE SCALE GENOMIC DNA]</scope>
    <source>
        <strain evidence="7 8">WTL</strain>
    </source>
</reference>
<keyword evidence="8" id="KW-1185">Reference proteome</keyword>
<evidence type="ECO:0000256" key="1">
    <source>
        <dbReference type="ARBA" id="ARBA00008348"/>
    </source>
</evidence>
<gene>
    <name evidence="7" type="primary">rluB</name>
    <name evidence="7" type="ORF">DSOUD_1707</name>
</gene>
<dbReference type="CDD" id="cd02870">
    <property type="entry name" value="PseudoU_synth_RsuA_like"/>
    <property type="match status" value="1"/>
</dbReference>
<dbReference type="InterPro" id="IPR020103">
    <property type="entry name" value="PsdUridine_synth_cat_dom_sf"/>
</dbReference>
<dbReference type="Gene3D" id="3.10.290.10">
    <property type="entry name" value="RNA-binding S4 domain"/>
    <property type="match status" value="1"/>
</dbReference>
<keyword evidence="2 4" id="KW-0694">RNA-binding</keyword>
<proteinExistence type="inferred from homology"/>
<dbReference type="OrthoDB" id="9807213at2"/>
<dbReference type="GO" id="GO:0120159">
    <property type="term" value="F:rRNA pseudouridine synthase activity"/>
    <property type="evidence" value="ECO:0007669"/>
    <property type="project" value="UniProtKB-ARBA"/>
</dbReference>
<dbReference type="SUPFAM" id="SSF55120">
    <property type="entry name" value="Pseudouridine synthase"/>
    <property type="match status" value="1"/>
</dbReference>
<dbReference type="SMART" id="SM00363">
    <property type="entry name" value="S4"/>
    <property type="match status" value="1"/>
</dbReference>
<dbReference type="GO" id="GO:0005829">
    <property type="term" value="C:cytosol"/>
    <property type="evidence" value="ECO:0007669"/>
    <property type="project" value="UniProtKB-ARBA"/>
</dbReference>
<evidence type="ECO:0000256" key="4">
    <source>
        <dbReference type="PROSITE-ProRule" id="PRU00182"/>
    </source>
</evidence>
<dbReference type="PANTHER" id="PTHR47683">
    <property type="entry name" value="PSEUDOURIDINE SYNTHASE FAMILY PROTEIN-RELATED"/>
    <property type="match status" value="1"/>
</dbReference>
<evidence type="ECO:0000313" key="7">
    <source>
        <dbReference type="EMBL" id="ALC16485.1"/>
    </source>
</evidence>
<dbReference type="Gene3D" id="3.30.70.580">
    <property type="entry name" value="Pseudouridine synthase I, catalytic domain, N-terminal subdomain"/>
    <property type="match status" value="1"/>
</dbReference>
<dbReference type="InterPro" id="IPR042092">
    <property type="entry name" value="PsdUridine_s_RsuA/RluB/E/F_cat"/>
</dbReference>
<feature type="domain" description="RNA-binding S4" evidence="6">
    <location>
        <begin position="3"/>
        <end position="62"/>
    </location>
</feature>
<dbReference type="KEGG" id="des:DSOUD_1707"/>
<dbReference type="SUPFAM" id="SSF55174">
    <property type="entry name" value="Alpha-L RNA-binding motif"/>
    <property type="match status" value="1"/>
</dbReference>
<evidence type="ECO:0000256" key="5">
    <source>
        <dbReference type="RuleBase" id="RU003887"/>
    </source>
</evidence>
<evidence type="ECO:0000259" key="6">
    <source>
        <dbReference type="SMART" id="SM00363"/>
    </source>
</evidence>
<keyword evidence="3 5" id="KW-0413">Isomerase</keyword>
<dbReference type="EC" id="5.4.99.-" evidence="5"/>
<dbReference type="PANTHER" id="PTHR47683:SF3">
    <property type="entry name" value="RIBOSOMAL LARGE SUBUNIT PSEUDOURIDINE SYNTHASE B"/>
    <property type="match status" value="1"/>
</dbReference>
<accession>A0A0M4D6C6</accession>
<dbReference type="EMBL" id="CP010802">
    <property type="protein sequence ID" value="ALC16485.1"/>
    <property type="molecule type" value="Genomic_DNA"/>
</dbReference>
<dbReference type="GO" id="GO:0003723">
    <property type="term" value="F:RNA binding"/>
    <property type="evidence" value="ECO:0007669"/>
    <property type="project" value="UniProtKB-KW"/>
</dbReference>
<dbReference type="Proteomes" id="UP000057158">
    <property type="component" value="Chromosome"/>
</dbReference>
<dbReference type="FunFam" id="3.10.290.10:FF:000003">
    <property type="entry name" value="Pseudouridine synthase"/>
    <property type="match status" value="1"/>
</dbReference>
<dbReference type="STRING" id="1603606.DSOUD_1707"/>
<dbReference type="PROSITE" id="PS01149">
    <property type="entry name" value="PSI_RSU"/>
    <property type="match status" value="1"/>
</dbReference>
<comment type="similarity">
    <text evidence="1 5">Belongs to the pseudouridine synthase RsuA family.</text>
</comment>
<evidence type="ECO:0000313" key="8">
    <source>
        <dbReference type="Proteomes" id="UP000057158"/>
    </source>
</evidence>
<organism evidence="7 8">
    <name type="scientific">Desulfuromonas soudanensis</name>
    <dbReference type="NCBI Taxonomy" id="1603606"/>
    <lineage>
        <taxon>Bacteria</taxon>
        <taxon>Pseudomonadati</taxon>
        <taxon>Thermodesulfobacteriota</taxon>
        <taxon>Desulfuromonadia</taxon>
        <taxon>Desulfuromonadales</taxon>
        <taxon>Desulfuromonadaceae</taxon>
        <taxon>Desulfuromonas</taxon>
    </lineage>
</organism>
<dbReference type="NCBIfam" id="TIGR00093">
    <property type="entry name" value="pseudouridine synthase"/>
    <property type="match status" value="1"/>
</dbReference>
<dbReference type="InterPro" id="IPR018496">
    <property type="entry name" value="PsdUridine_synth_RsuA/RluB_CS"/>
</dbReference>
<dbReference type="InterPro" id="IPR020094">
    <property type="entry name" value="TruA/RsuA/RluB/E/F_N"/>
</dbReference>
<dbReference type="FunFam" id="3.30.70.1560:FF:000001">
    <property type="entry name" value="Pseudouridine synthase"/>
    <property type="match status" value="1"/>
</dbReference>
<evidence type="ECO:0000256" key="3">
    <source>
        <dbReference type="ARBA" id="ARBA00023235"/>
    </source>
</evidence>
<dbReference type="InterPro" id="IPR050343">
    <property type="entry name" value="RsuA_PseudoU_synthase"/>
</dbReference>
<dbReference type="AlphaFoldDB" id="A0A0M4D6C6"/>
<sequence length="236" mass="26139">MKERLQKLIAAAGLASRREAEGWIEAGRVRVNGVVAVLGERADPAEDRVEVDGRPLGGQEEKFYILLNKPTGYVTTLRDPKGRPVVADLVKGIPARLFPVGRLDLNTEGVLILTNDGDLAQHLAHPRHQIDKTYLVRVRGALSAASQQKLARGILLDDGPTAPARVEDVRVVGSHTWFKITIHEGRNRQVRRMCESLGHSVSRLKRIRLAFLDLGNLASGHFRHLTPQEVAQLKKM</sequence>
<protein>
    <recommendedName>
        <fullName evidence="5">Pseudouridine synthase</fullName>
        <ecNumber evidence="5">5.4.99.-</ecNumber>
    </recommendedName>
</protein>
<dbReference type="Pfam" id="PF00849">
    <property type="entry name" value="PseudoU_synth_2"/>
    <property type="match status" value="1"/>
</dbReference>
<dbReference type="PATRIC" id="fig|1603606.3.peg.1858"/>
<evidence type="ECO:0000256" key="2">
    <source>
        <dbReference type="ARBA" id="ARBA00022884"/>
    </source>
</evidence>
<dbReference type="Pfam" id="PF01479">
    <property type="entry name" value="S4"/>
    <property type="match status" value="1"/>
</dbReference>
<dbReference type="CDD" id="cd00165">
    <property type="entry name" value="S4"/>
    <property type="match status" value="1"/>
</dbReference>